<evidence type="ECO:0000313" key="3">
    <source>
        <dbReference type="Proteomes" id="UP000531251"/>
    </source>
</evidence>
<dbReference type="EMBL" id="JAATJB010000004">
    <property type="protein sequence ID" value="NJB97336.1"/>
    <property type="molecule type" value="Genomic_DNA"/>
</dbReference>
<name>A0A7X6BCZ3_9SPHN</name>
<gene>
    <name evidence="2" type="ORF">GGR89_001648</name>
</gene>
<comment type="caution">
    <text evidence="2">The sequence shown here is derived from an EMBL/GenBank/DDBJ whole genome shotgun (WGS) entry which is preliminary data.</text>
</comment>
<reference evidence="2 3" key="1">
    <citation type="submission" date="2020-03" db="EMBL/GenBank/DDBJ databases">
        <title>Genomic Encyclopedia of Type Strains, Phase IV (KMG-IV): sequencing the most valuable type-strain genomes for metagenomic binning, comparative biology and taxonomic classification.</title>
        <authorList>
            <person name="Goeker M."/>
        </authorList>
    </citation>
    <scope>NUCLEOTIDE SEQUENCE [LARGE SCALE GENOMIC DNA]</scope>
    <source>
        <strain evidence="2 3">DSM 7225</strain>
    </source>
</reference>
<organism evidence="2 3">
    <name type="scientific">Sphingomonas trueperi</name>
    <dbReference type="NCBI Taxonomy" id="53317"/>
    <lineage>
        <taxon>Bacteria</taxon>
        <taxon>Pseudomonadati</taxon>
        <taxon>Pseudomonadota</taxon>
        <taxon>Alphaproteobacteria</taxon>
        <taxon>Sphingomonadales</taxon>
        <taxon>Sphingomonadaceae</taxon>
        <taxon>Sphingomonas</taxon>
    </lineage>
</organism>
<evidence type="ECO:0008006" key="4">
    <source>
        <dbReference type="Google" id="ProtNLM"/>
    </source>
</evidence>
<sequence length="415" mass="42962">MQFRRPKTVLGALSVLALAGAGIMAARGQGGAPAGPVGAAGSFEVSGVKVDVSGKSAEIARQGGWRIAQRKGWSMLSQQLTGTPGSLSDSALDAIVTGIVVEREQIGPNRYIASLGVQFDRAKAGSILGVSIAVTHSPPMLLVPLQYSGGVGQVFERDTAWARAWNRLRAAGSTIDYVRLRGTGADKLLVDTGQTLRHGRNWWRTILDQYGAVDMLVAEVQLRRDYPGGPIVGIFSATHGPDKDPITSFALRIDNGDAIDALFDTAVARIDKAYQAALAAGRLHTDAVLAARPPVAQPAAPAPEEVPLPTPLPSVEATPGATAATTSLSVQVETPNAAAVNASESAVRGVPGVRSATTTSLALGGISVMRVAFDGSQAALRAALESRGWSVQEGPGVLRIRRGAAPQASPTPKAQ</sequence>
<accession>A0A7X6BCZ3</accession>
<protein>
    <recommendedName>
        <fullName evidence="4">Heavy-metal-associated domain-containing protein</fullName>
    </recommendedName>
</protein>
<proteinExistence type="predicted"/>
<feature type="chain" id="PRO_5031027891" description="Heavy-metal-associated domain-containing protein" evidence="1">
    <location>
        <begin position="26"/>
        <end position="415"/>
    </location>
</feature>
<keyword evidence="1" id="KW-0732">Signal</keyword>
<evidence type="ECO:0000313" key="2">
    <source>
        <dbReference type="EMBL" id="NJB97336.1"/>
    </source>
</evidence>
<evidence type="ECO:0000256" key="1">
    <source>
        <dbReference type="SAM" id="SignalP"/>
    </source>
</evidence>
<feature type="signal peptide" evidence="1">
    <location>
        <begin position="1"/>
        <end position="25"/>
    </location>
</feature>
<dbReference type="AlphaFoldDB" id="A0A7X6BCZ3"/>
<dbReference type="RefSeq" id="WP_167712866.1">
    <property type="nucleotide sequence ID" value="NZ_BAAADY010000013.1"/>
</dbReference>
<keyword evidence="3" id="KW-1185">Reference proteome</keyword>
<dbReference type="Proteomes" id="UP000531251">
    <property type="component" value="Unassembled WGS sequence"/>
</dbReference>